<reference evidence="2 4" key="2">
    <citation type="submission" date="2020-08" db="EMBL/GenBank/DDBJ databases">
        <title>Genomic Encyclopedia of Type Strains, Phase III (KMG-III): the genomes of soil and plant-associated and newly described type strains.</title>
        <authorList>
            <person name="Whitman W."/>
        </authorList>
    </citation>
    <scope>NUCLEOTIDE SEQUENCE [LARGE SCALE GENOMIC DNA]</scope>
    <source>
        <strain evidence="2 4">CECT 8088</strain>
    </source>
</reference>
<feature type="domain" description="N-acetyltransferase" evidence="1">
    <location>
        <begin position="4"/>
        <end position="163"/>
    </location>
</feature>
<keyword evidence="4" id="KW-1185">Reference proteome</keyword>
<dbReference type="PANTHER" id="PTHR43138">
    <property type="entry name" value="ACETYLTRANSFERASE, GNAT FAMILY"/>
    <property type="match status" value="1"/>
</dbReference>
<keyword evidence="2" id="KW-0689">Ribosomal protein</keyword>
<accession>A0A850NT37</accession>
<dbReference type="SUPFAM" id="SSF55729">
    <property type="entry name" value="Acyl-CoA N-acyltransferases (Nat)"/>
    <property type="match status" value="1"/>
</dbReference>
<evidence type="ECO:0000313" key="3">
    <source>
        <dbReference type="EMBL" id="NVN30956.1"/>
    </source>
</evidence>
<comment type="caution">
    <text evidence="3">The sequence shown here is derived from an EMBL/GenBank/DDBJ whole genome shotgun (WGS) entry which is preliminary data.</text>
</comment>
<dbReference type="EMBL" id="JABXXQ010000254">
    <property type="protein sequence ID" value="NVN30956.1"/>
    <property type="molecule type" value="Genomic_DNA"/>
</dbReference>
<gene>
    <name evidence="2" type="ORF">FHR90_001173</name>
    <name evidence="3" type="ORF">HUK83_11505</name>
</gene>
<dbReference type="Pfam" id="PF00583">
    <property type="entry name" value="Acetyltransf_1"/>
    <property type="match status" value="1"/>
</dbReference>
<dbReference type="PROSITE" id="PS51186">
    <property type="entry name" value="GNAT"/>
    <property type="match status" value="1"/>
</dbReference>
<keyword evidence="2" id="KW-0687">Ribonucleoprotein</keyword>
<reference evidence="3 5" key="1">
    <citation type="submission" date="2020-06" db="EMBL/GenBank/DDBJ databases">
        <title>Description of novel acetic acid bacteria.</title>
        <authorList>
            <person name="Sombolestani A."/>
        </authorList>
    </citation>
    <scope>NUCLEOTIDE SEQUENCE [LARGE SCALE GENOMIC DNA]</scope>
    <source>
        <strain evidence="3 5">LMG 26838</strain>
    </source>
</reference>
<sequence>MTGLTIRPATIADADAIWAMVEPVIRSGETYALDRGLGRNAGVAVWLASDRHTFIAQEPGGPVGCYFLKANQPGGGAHVANCGYVTASPATGRGVARAMCAHSLDVARTLGFAAMQFNFVVTSNTRAVALWESMGFAIVGRLPGAFVHPRLGEVDVLVMYRRL</sequence>
<name>A0A850NT37_9PROT</name>
<dbReference type="EMBL" id="JACHXV010000004">
    <property type="protein sequence ID" value="MBB3173350.1"/>
    <property type="molecule type" value="Genomic_DNA"/>
</dbReference>
<organism evidence="3 5">
    <name type="scientific">Endobacter medicaginis</name>
    <dbReference type="NCBI Taxonomy" id="1181271"/>
    <lineage>
        <taxon>Bacteria</taxon>
        <taxon>Pseudomonadati</taxon>
        <taxon>Pseudomonadota</taxon>
        <taxon>Alphaproteobacteria</taxon>
        <taxon>Acetobacterales</taxon>
        <taxon>Acetobacteraceae</taxon>
        <taxon>Endobacter</taxon>
    </lineage>
</organism>
<dbReference type="RefSeq" id="WP_176624910.1">
    <property type="nucleotide sequence ID" value="NZ_JACHXV010000004.1"/>
</dbReference>
<evidence type="ECO:0000313" key="4">
    <source>
        <dbReference type="Proteomes" id="UP000557688"/>
    </source>
</evidence>
<dbReference type="GO" id="GO:0016747">
    <property type="term" value="F:acyltransferase activity, transferring groups other than amino-acyl groups"/>
    <property type="evidence" value="ECO:0007669"/>
    <property type="project" value="InterPro"/>
</dbReference>
<dbReference type="Proteomes" id="UP000557688">
    <property type="component" value="Unassembled WGS sequence"/>
</dbReference>
<dbReference type="PANTHER" id="PTHR43138:SF1">
    <property type="entry name" value="N-ACETYLTRANSFERASE ACA1"/>
    <property type="match status" value="1"/>
</dbReference>
<dbReference type="InterPro" id="IPR016181">
    <property type="entry name" value="Acyl_CoA_acyltransferase"/>
</dbReference>
<dbReference type="Gene3D" id="3.40.630.30">
    <property type="match status" value="1"/>
</dbReference>
<evidence type="ECO:0000313" key="5">
    <source>
        <dbReference type="Proteomes" id="UP000565205"/>
    </source>
</evidence>
<dbReference type="InterPro" id="IPR052742">
    <property type="entry name" value="Mito_N-acetyltransferase"/>
</dbReference>
<dbReference type="GO" id="GO:0005840">
    <property type="term" value="C:ribosome"/>
    <property type="evidence" value="ECO:0007669"/>
    <property type="project" value="UniProtKB-KW"/>
</dbReference>
<keyword evidence="3" id="KW-0808">Transferase</keyword>
<evidence type="ECO:0000313" key="2">
    <source>
        <dbReference type="EMBL" id="MBB3173350.1"/>
    </source>
</evidence>
<protein>
    <submittedName>
        <fullName evidence="3">GNAT family N-acetyltransferase</fullName>
    </submittedName>
    <submittedName>
        <fullName evidence="2">Ribosomal protein S18 acetylase RimI-like enzyme</fullName>
    </submittedName>
</protein>
<dbReference type="AlphaFoldDB" id="A0A850NT37"/>
<dbReference type="InterPro" id="IPR000182">
    <property type="entry name" value="GNAT_dom"/>
</dbReference>
<proteinExistence type="predicted"/>
<evidence type="ECO:0000259" key="1">
    <source>
        <dbReference type="PROSITE" id="PS51186"/>
    </source>
</evidence>
<dbReference type="Proteomes" id="UP000565205">
    <property type="component" value="Unassembled WGS sequence"/>
</dbReference>